<evidence type="ECO:0000256" key="2">
    <source>
        <dbReference type="ARBA" id="ARBA00006906"/>
    </source>
</evidence>
<dbReference type="EMBL" id="WNXD01000001">
    <property type="protein sequence ID" value="MBB2144526.1"/>
    <property type="molecule type" value="Genomic_DNA"/>
</dbReference>
<dbReference type="SUPFAM" id="SSF51569">
    <property type="entry name" value="Aldolase"/>
    <property type="match status" value="1"/>
</dbReference>
<dbReference type="PANTHER" id="PTHR30246:SF1">
    <property type="entry name" value="2-DEHYDRO-3-DEOXY-6-PHOSPHOGALACTONATE ALDOLASE-RELATED"/>
    <property type="match status" value="1"/>
</dbReference>
<evidence type="ECO:0000313" key="7">
    <source>
        <dbReference type="Proteomes" id="UP000601055"/>
    </source>
</evidence>
<keyword evidence="7" id="KW-1185">Reference proteome</keyword>
<dbReference type="InterPro" id="IPR013785">
    <property type="entry name" value="Aldolase_TIM"/>
</dbReference>
<dbReference type="RefSeq" id="WP_182921216.1">
    <property type="nucleotide sequence ID" value="NZ_WNXD01000001.1"/>
</dbReference>
<evidence type="ECO:0000256" key="5">
    <source>
        <dbReference type="ARBA" id="ARBA00023277"/>
    </source>
</evidence>
<comment type="caution">
    <text evidence="6">The sequence shown here is derived from an EMBL/GenBank/DDBJ whole genome shotgun (WGS) entry which is preliminary data.</text>
</comment>
<evidence type="ECO:0000313" key="6">
    <source>
        <dbReference type="EMBL" id="MBB2144526.1"/>
    </source>
</evidence>
<evidence type="ECO:0000256" key="3">
    <source>
        <dbReference type="ARBA" id="ARBA00011233"/>
    </source>
</evidence>
<keyword evidence="5" id="KW-0119">Carbohydrate metabolism</keyword>
<dbReference type="InterPro" id="IPR000887">
    <property type="entry name" value="Aldlse_KDPG_KHG"/>
</dbReference>
<dbReference type="Pfam" id="PF01081">
    <property type="entry name" value="Aldolase"/>
    <property type="match status" value="1"/>
</dbReference>
<dbReference type="PANTHER" id="PTHR30246">
    <property type="entry name" value="2-KETO-3-DEOXY-6-PHOSPHOGLUCONATE ALDOLASE"/>
    <property type="match status" value="1"/>
</dbReference>
<dbReference type="CDD" id="cd00452">
    <property type="entry name" value="KDPG_aldolase"/>
    <property type="match status" value="1"/>
</dbReference>
<dbReference type="GO" id="GO:0016829">
    <property type="term" value="F:lyase activity"/>
    <property type="evidence" value="ECO:0007669"/>
    <property type="project" value="UniProtKB-KW"/>
</dbReference>
<comment type="subunit">
    <text evidence="3">Homotrimer.</text>
</comment>
<comment type="similarity">
    <text evidence="2">Belongs to the KHG/KDPG aldolase family.</text>
</comment>
<dbReference type="Gene3D" id="3.20.20.70">
    <property type="entry name" value="Aldolase class I"/>
    <property type="match status" value="1"/>
</dbReference>
<evidence type="ECO:0000256" key="4">
    <source>
        <dbReference type="ARBA" id="ARBA00023239"/>
    </source>
</evidence>
<sequence>MKTKEAAIQAIKNQGLLPLFYYEDAQVSLDIVRTLYGAGVRVFEYTNRGKAALENFKFIKEALKTEMQDLFLGIGTIKNTDEVKAFLNAGADFIVCPVVDLEVGKLTHDAGLLWIPGCMTPTEINVAHQFGAGIIKLFPANILGPSYLSSIKELFQGQLFVPTGGVEIEENNIDTWFKAGVCAVGMGSKLVSKQILENKDYDTLFSLTTKTFEIINKVKTNQWYQ</sequence>
<organism evidence="6 7">
    <name type="scientific">Pedobacter planticolens</name>
    <dbReference type="NCBI Taxonomy" id="2679964"/>
    <lineage>
        <taxon>Bacteria</taxon>
        <taxon>Pseudomonadati</taxon>
        <taxon>Bacteroidota</taxon>
        <taxon>Sphingobacteriia</taxon>
        <taxon>Sphingobacteriales</taxon>
        <taxon>Sphingobacteriaceae</taxon>
        <taxon>Pedobacter</taxon>
    </lineage>
</organism>
<gene>
    <name evidence="6" type="ORF">GM921_03445</name>
</gene>
<dbReference type="PROSITE" id="PS00160">
    <property type="entry name" value="ALDOLASE_KDPG_KHG_2"/>
    <property type="match status" value="1"/>
</dbReference>
<dbReference type="InterPro" id="IPR031338">
    <property type="entry name" value="KDPG/KHG_AS_2"/>
</dbReference>
<accession>A0A923IU59</accession>
<name>A0A923IU59_9SPHI</name>
<keyword evidence="4" id="KW-0456">Lyase</keyword>
<dbReference type="Proteomes" id="UP000601055">
    <property type="component" value="Unassembled WGS sequence"/>
</dbReference>
<reference evidence="6" key="1">
    <citation type="submission" date="2019-11" db="EMBL/GenBank/DDBJ databases">
        <title>Description of Pedobacter sp. LMG 31464T.</title>
        <authorList>
            <person name="Carlier A."/>
            <person name="Qi S."/>
            <person name="Vandamme P."/>
        </authorList>
    </citation>
    <scope>NUCLEOTIDE SEQUENCE</scope>
    <source>
        <strain evidence="6">LMG 31464</strain>
    </source>
</reference>
<proteinExistence type="inferred from homology"/>
<dbReference type="AlphaFoldDB" id="A0A923IU59"/>
<evidence type="ECO:0000256" key="1">
    <source>
        <dbReference type="ARBA" id="ARBA00004761"/>
    </source>
</evidence>
<protein>
    <submittedName>
        <fullName evidence="6">Bifunctional 4-hydroxy-2-oxoglutarate aldolase/2-dehydro-3-deoxy-phosphogluconate aldolase</fullName>
    </submittedName>
</protein>
<comment type="pathway">
    <text evidence="1">Carbohydrate acid metabolism.</text>
</comment>